<reference evidence="2 3" key="1">
    <citation type="submission" date="2018-10" db="EMBL/GenBank/DDBJ databases">
        <title>Fifty Aureobasidium pullulans genomes reveal a recombining polyextremotolerant generalist.</title>
        <authorList>
            <person name="Gostincar C."/>
            <person name="Turk M."/>
            <person name="Zajc J."/>
            <person name="Gunde-Cimerman N."/>
        </authorList>
    </citation>
    <scope>NUCLEOTIDE SEQUENCE [LARGE SCALE GENOMIC DNA]</scope>
    <source>
        <strain evidence="2 3">EXF-4256</strain>
    </source>
</reference>
<dbReference type="PANTHER" id="PTHR36578">
    <property type="entry name" value="CHROMOSOME 15, WHOLE GENOME SHOTGUN SEQUENCE"/>
    <property type="match status" value="1"/>
</dbReference>
<protein>
    <recommendedName>
        <fullName evidence="4">Apple domain-containing protein</fullName>
    </recommendedName>
</protein>
<proteinExistence type="predicted"/>
<evidence type="ECO:0000256" key="1">
    <source>
        <dbReference type="SAM" id="MobiDB-lite"/>
    </source>
</evidence>
<comment type="caution">
    <text evidence="2">The sequence shown here is derived from an EMBL/GenBank/DDBJ whole genome shotgun (WGS) entry which is preliminary data.</text>
</comment>
<feature type="region of interest" description="Disordered" evidence="1">
    <location>
        <begin position="128"/>
        <end position="175"/>
    </location>
</feature>
<feature type="compositionally biased region" description="Low complexity" evidence="1">
    <location>
        <begin position="128"/>
        <end position="154"/>
    </location>
</feature>
<evidence type="ECO:0000313" key="3">
    <source>
        <dbReference type="Proteomes" id="UP000305064"/>
    </source>
</evidence>
<name>A0AB38LGW1_AURPU</name>
<dbReference type="EMBL" id="QZBJ01000167">
    <property type="protein sequence ID" value="THY67284.1"/>
    <property type="molecule type" value="Genomic_DNA"/>
</dbReference>
<organism evidence="2 3">
    <name type="scientific">Aureobasidium pullulans</name>
    <name type="common">Black yeast</name>
    <name type="synonym">Pullularia pullulans</name>
    <dbReference type="NCBI Taxonomy" id="5580"/>
    <lineage>
        <taxon>Eukaryota</taxon>
        <taxon>Fungi</taxon>
        <taxon>Dikarya</taxon>
        <taxon>Ascomycota</taxon>
        <taxon>Pezizomycotina</taxon>
        <taxon>Dothideomycetes</taxon>
        <taxon>Dothideomycetidae</taxon>
        <taxon>Dothideales</taxon>
        <taxon>Saccotheciaceae</taxon>
        <taxon>Aureobasidium</taxon>
    </lineage>
</organism>
<dbReference type="Proteomes" id="UP000305064">
    <property type="component" value="Unassembled WGS sequence"/>
</dbReference>
<gene>
    <name evidence="2" type="ORF">D6C94_10687</name>
</gene>
<sequence>MTSPAEPEIHKHAMNRDGPDTFQASVTLFNRHYYYILSNNQYTLYTKLTMRFQFFALPALAALAEAAAISSKPSSVCTTCPVTIQNTDAAIASVMSQMSAQSPRAVLTTTTITGAPVASTAVAKMSTTAAPTTSAKPTSSAKSTSSASKTSSTSSKKRQRRAATSTSSTVVSSTPTNGACAVQPNFGYTYTPSNPAPSAFLKDSTLRSQYMSANVPTNYTWRFAGFYASQSQPGYMFYTELSAYSPTQCASICDGNAQCKGFNIYFERSPKQLPGDGCSNPAPQVNVRCAFYSTAVSEANAVNVGSWRSSFNVVITGANGYTKN</sequence>
<dbReference type="PANTHER" id="PTHR36578:SF1">
    <property type="entry name" value="APPLE DOMAIN-CONTAINING PROTEIN"/>
    <property type="match status" value="1"/>
</dbReference>
<dbReference type="AlphaFoldDB" id="A0AB38LGW1"/>
<evidence type="ECO:0008006" key="4">
    <source>
        <dbReference type="Google" id="ProtNLM"/>
    </source>
</evidence>
<accession>A0AB38LGW1</accession>
<feature type="compositionally biased region" description="Low complexity" evidence="1">
    <location>
        <begin position="164"/>
        <end position="175"/>
    </location>
</feature>
<evidence type="ECO:0000313" key="2">
    <source>
        <dbReference type="EMBL" id="THY67284.1"/>
    </source>
</evidence>